<dbReference type="AlphaFoldDB" id="A0A803PKE4"/>
<dbReference type="EMBL" id="UZAU01000504">
    <property type="status" value="NOT_ANNOTATED_CDS"/>
    <property type="molecule type" value="Genomic_DNA"/>
</dbReference>
<sequence length="363" mass="41254">MRSFIMMIDRGNVISSSKLVDSNNWVAQSSVGPLKRIQGRISLGPINRTVGFFPELIMFSTMRIGLMIFRTRLPTSLGRLARIIVFVWFNRLLLKILAANLFGFTISGLNTQITRERCWIVGASLLDVVAIGNIGEAYEKAKDTYIKAQFQCQANPNNNILLDLELVAANQFQIQEKMYLSFLHQRRKVNWIQKGDSNTAYFHAMLKKRKEENKIVSFLTEQGDLNDHFPDVVQHFLDHFRGIMGNVKPTFVELQPENIAMGPKINLDQQVHLLKPFSLKEVRVGTFSIPNTKSPRPDGFGSGFFQSVWPKVGKDIHMAIAHFFDTNQFPTELHSTTLSLIPKTESPSKAIDYRPIACCTTLY</sequence>
<organism evidence="1 2">
    <name type="scientific">Cannabis sativa</name>
    <name type="common">Hemp</name>
    <name type="synonym">Marijuana</name>
    <dbReference type="NCBI Taxonomy" id="3483"/>
    <lineage>
        <taxon>Eukaryota</taxon>
        <taxon>Viridiplantae</taxon>
        <taxon>Streptophyta</taxon>
        <taxon>Embryophyta</taxon>
        <taxon>Tracheophyta</taxon>
        <taxon>Spermatophyta</taxon>
        <taxon>Magnoliopsida</taxon>
        <taxon>eudicotyledons</taxon>
        <taxon>Gunneridae</taxon>
        <taxon>Pentapetalae</taxon>
        <taxon>rosids</taxon>
        <taxon>fabids</taxon>
        <taxon>Rosales</taxon>
        <taxon>Cannabaceae</taxon>
        <taxon>Cannabis</taxon>
    </lineage>
</organism>
<name>A0A803PKE4_CANSA</name>
<protein>
    <submittedName>
        <fullName evidence="1">Uncharacterized protein</fullName>
    </submittedName>
</protein>
<reference evidence="1" key="1">
    <citation type="submission" date="2018-11" db="EMBL/GenBank/DDBJ databases">
        <authorList>
            <person name="Grassa J C."/>
        </authorList>
    </citation>
    <scope>NUCLEOTIDE SEQUENCE [LARGE SCALE GENOMIC DNA]</scope>
</reference>
<evidence type="ECO:0000313" key="2">
    <source>
        <dbReference type="Proteomes" id="UP000596661"/>
    </source>
</evidence>
<evidence type="ECO:0000313" key="1">
    <source>
        <dbReference type="EnsemblPlants" id="cds.evm.model.05.1199"/>
    </source>
</evidence>
<accession>A0A803PKE4</accession>
<dbReference type="Gramene" id="evm.model.05.1199">
    <property type="protein sequence ID" value="cds.evm.model.05.1199"/>
    <property type="gene ID" value="evm.TU.05.1199"/>
</dbReference>
<dbReference type="EnsemblPlants" id="evm.model.05.1199">
    <property type="protein sequence ID" value="cds.evm.model.05.1199"/>
    <property type="gene ID" value="evm.TU.05.1199"/>
</dbReference>
<proteinExistence type="predicted"/>
<reference evidence="1" key="2">
    <citation type="submission" date="2021-03" db="UniProtKB">
        <authorList>
            <consortium name="EnsemblPlants"/>
        </authorList>
    </citation>
    <scope>IDENTIFICATION</scope>
</reference>
<keyword evidence="2" id="KW-1185">Reference proteome</keyword>
<dbReference type="Proteomes" id="UP000596661">
    <property type="component" value="Chromosome 5"/>
</dbReference>